<protein>
    <recommendedName>
        <fullName evidence="12">UV excision repair protein RAD23</fullName>
    </recommendedName>
</protein>
<dbReference type="GO" id="GO:0006289">
    <property type="term" value="P:nucleotide-excision repair"/>
    <property type="evidence" value="ECO:0007669"/>
    <property type="project" value="InterPro"/>
</dbReference>
<dbReference type="CDD" id="cd14280">
    <property type="entry name" value="UBA1_Rad23_like"/>
    <property type="match status" value="1"/>
</dbReference>
<dbReference type="GO" id="GO:0043130">
    <property type="term" value="F:ubiquitin binding"/>
    <property type="evidence" value="ECO:0007669"/>
    <property type="project" value="TreeGrafter"/>
</dbReference>
<proteinExistence type="inferred from homology"/>
<evidence type="ECO:0000256" key="2">
    <source>
        <dbReference type="ARBA" id="ARBA00009878"/>
    </source>
</evidence>
<dbReference type="PRINTS" id="PR00348">
    <property type="entry name" value="UBIQUITIN"/>
</dbReference>
<feature type="compositionally biased region" description="Low complexity" evidence="7">
    <location>
        <begin position="91"/>
        <end position="140"/>
    </location>
</feature>
<dbReference type="InterPro" id="IPR009060">
    <property type="entry name" value="UBA-like_sf"/>
</dbReference>
<dbReference type="FunFam" id="1.10.10.540:FF:000001">
    <property type="entry name" value="UV excision repair protein RAD23 B"/>
    <property type="match status" value="1"/>
</dbReference>
<dbReference type="Gene3D" id="1.10.8.10">
    <property type="entry name" value="DNA helicase RuvA subunit, C-terminal domain"/>
    <property type="match status" value="2"/>
</dbReference>
<feature type="domain" description="Ubiquitin-like" evidence="9">
    <location>
        <begin position="1"/>
        <end position="76"/>
    </location>
</feature>
<dbReference type="InterPro" id="IPR036353">
    <property type="entry name" value="XPC-bd_sf"/>
</dbReference>
<dbReference type="Gene3D" id="3.10.20.90">
    <property type="entry name" value="Phosphatidylinositol 3-kinase Catalytic Subunit, Chain A, domain 1"/>
    <property type="match status" value="1"/>
</dbReference>
<dbReference type="Pfam" id="PF00240">
    <property type="entry name" value="ubiquitin"/>
    <property type="match status" value="1"/>
</dbReference>
<gene>
    <name evidence="10" type="ORF">PM001_LOCUS23916</name>
</gene>
<dbReference type="FunFam" id="3.10.20.90:FF:000069">
    <property type="entry name" value="UV excision repair protein RAD23"/>
    <property type="match status" value="1"/>
</dbReference>
<dbReference type="InterPro" id="IPR000626">
    <property type="entry name" value="Ubiquitin-like_dom"/>
</dbReference>
<dbReference type="Pfam" id="PF00627">
    <property type="entry name" value="UBA"/>
    <property type="match status" value="2"/>
</dbReference>
<organism evidence="10 11">
    <name type="scientific">Peronospora matthiolae</name>
    <dbReference type="NCBI Taxonomy" id="2874970"/>
    <lineage>
        <taxon>Eukaryota</taxon>
        <taxon>Sar</taxon>
        <taxon>Stramenopiles</taxon>
        <taxon>Oomycota</taxon>
        <taxon>Peronosporomycetes</taxon>
        <taxon>Peronosporales</taxon>
        <taxon>Peronosporaceae</taxon>
        <taxon>Peronospora</taxon>
    </lineage>
</organism>
<feature type="region of interest" description="Disordered" evidence="7">
    <location>
        <begin position="91"/>
        <end position="152"/>
    </location>
</feature>
<dbReference type="FunFam" id="1.10.8.10:FF:000002">
    <property type="entry name" value="UV excision repair protein RAD23 homolog"/>
    <property type="match status" value="1"/>
</dbReference>
<comment type="subcellular location">
    <subcellularLocation>
        <location evidence="1">Nucleus</location>
    </subcellularLocation>
</comment>
<keyword evidence="4" id="KW-0227">DNA damage</keyword>
<evidence type="ECO:0000256" key="7">
    <source>
        <dbReference type="SAM" id="MobiDB-lite"/>
    </source>
</evidence>
<comment type="similarity">
    <text evidence="2">Belongs to the RAD23 family.</text>
</comment>
<dbReference type="CDD" id="cd01805">
    <property type="entry name" value="Ubl_Rad23"/>
    <property type="match status" value="1"/>
</dbReference>
<name>A0AAV1UVV9_9STRA</name>
<comment type="caution">
    <text evidence="10">The sequence shown here is derived from an EMBL/GenBank/DDBJ whole genome shotgun (WGS) entry which is preliminary data.</text>
</comment>
<dbReference type="GO" id="GO:0005654">
    <property type="term" value="C:nucleoplasm"/>
    <property type="evidence" value="ECO:0007669"/>
    <property type="project" value="TreeGrafter"/>
</dbReference>
<dbReference type="SMART" id="SM00165">
    <property type="entry name" value="UBA"/>
    <property type="match status" value="2"/>
</dbReference>
<dbReference type="FunFam" id="1.10.8.10:FF:000003">
    <property type="entry name" value="UV excision repair protein RAD23 homolog"/>
    <property type="match status" value="1"/>
</dbReference>
<sequence>MKLTVKTLQGVAFSLDAELTDAVSAIKQKIEELQQFPVSQQKLIHAGKVLKDDSTLSVYNVKENDFLVVMVTKPKAAKPPAATAAPSASAAAAPSPAPAAPAAAAAPTPNTSSASNSSSVTASAVSTPSAAPATTAATSSMEDGGDLAASEQMSATVQQLVDMGFPADQVRSALRAAFNNPERAVEYLMTGIPEQAAQVAAPSAGVDAGADASGDETANTLEALRNHPQFDALRQLVQSNPAALPAVLQQIGAQSPELLQLIHQNQDRFVQMLNEPIGTREVGAAPGGAGVAPFDLGMGGDGAMPSPQQIQQLVDSLSPEQQAQMAAQMGMTPEQLRGLSQMLSNLPPGAMEQMMASMGGGSSREALGGGAEASVGGGGRRIMLSEEEAAAVDRLCEMGFERTDAIQAYLACDKNEALAANFLMDSGDSFSGDAAGGAGGQGDDNDDIYE</sequence>
<dbReference type="AlphaFoldDB" id="A0AAV1UVV9"/>
<feature type="region of interest" description="Disordered" evidence="7">
    <location>
        <begin position="431"/>
        <end position="450"/>
    </location>
</feature>
<dbReference type="GO" id="GO:0005829">
    <property type="term" value="C:cytosol"/>
    <property type="evidence" value="ECO:0007669"/>
    <property type="project" value="TreeGrafter"/>
</dbReference>
<evidence type="ECO:0000256" key="1">
    <source>
        <dbReference type="ARBA" id="ARBA00004123"/>
    </source>
</evidence>
<reference evidence="10" key="1">
    <citation type="submission" date="2024-01" db="EMBL/GenBank/DDBJ databases">
        <authorList>
            <person name="Webb A."/>
        </authorList>
    </citation>
    <scope>NUCLEOTIDE SEQUENCE</scope>
    <source>
        <strain evidence="10">Pm1</strain>
    </source>
</reference>
<dbReference type="PROSITE" id="PS50053">
    <property type="entry name" value="UBIQUITIN_2"/>
    <property type="match status" value="1"/>
</dbReference>
<evidence type="ECO:0000313" key="11">
    <source>
        <dbReference type="Proteomes" id="UP001162060"/>
    </source>
</evidence>
<dbReference type="PANTHER" id="PTHR10621">
    <property type="entry name" value="UV EXCISION REPAIR PROTEIN RAD23"/>
    <property type="match status" value="1"/>
</dbReference>
<evidence type="ECO:0000259" key="8">
    <source>
        <dbReference type="PROSITE" id="PS50030"/>
    </source>
</evidence>
<accession>A0AAV1UVV9</accession>
<dbReference type="GO" id="GO:0031593">
    <property type="term" value="F:polyubiquitin modification-dependent protein binding"/>
    <property type="evidence" value="ECO:0007669"/>
    <property type="project" value="TreeGrafter"/>
</dbReference>
<evidence type="ECO:0000256" key="5">
    <source>
        <dbReference type="ARBA" id="ARBA00023204"/>
    </source>
</evidence>
<evidence type="ECO:0008006" key="12">
    <source>
        <dbReference type="Google" id="ProtNLM"/>
    </source>
</evidence>
<dbReference type="SMART" id="SM00727">
    <property type="entry name" value="STI1"/>
    <property type="match status" value="1"/>
</dbReference>
<keyword evidence="6" id="KW-0539">Nucleus</keyword>
<evidence type="ECO:0000313" key="10">
    <source>
        <dbReference type="EMBL" id="CAK7938766.1"/>
    </source>
</evidence>
<keyword evidence="5" id="KW-0234">DNA repair</keyword>
<dbReference type="PROSITE" id="PS50030">
    <property type="entry name" value="UBA"/>
    <property type="match status" value="2"/>
</dbReference>
<dbReference type="InterPro" id="IPR015360">
    <property type="entry name" value="XPC-bd"/>
</dbReference>
<dbReference type="InterPro" id="IPR015940">
    <property type="entry name" value="UBA"/>
</dbReference>
<dbReference type="SUPFAM" id="SSF46934">
    <property type="entry name" value="UBA-like"/>
    <property type="match status" value="2"/>
</dbReference>
<evidence type="ECO:0000256" key="3">
    <source>
        <dbReference type="ARBA" id="ARBA00022737"/>
    </source>
</evidence>
<dbReference type="SMART" id="SM00213">
    <property type="entry name" value="UBQ"/>
    <property type="match status" value="1"/>
</dbReference>
<dbReference type="Gene3D" id="1.10.10.540">
    <property type="entry name" value="XPC-binding domain"/>
    <property type="match status" value="1"/>
</dbReference>
<dbReference type="InterPro" id="IPR029071">
    <property type="entry name" value="Ubiquitin-like_domsf"/>
</dbReference>
<dbReference type="EMBL" id="CAKLBY020000231">
    <property type="protein sequence ID" value="CAK7938766.1"/>
    <property type="molecule type" value="Genomic_DNA"/>
</dbReference>
<dbReference type="SUPFAM" id="SSF54236">
    <property type="entry name" value="Ubiquitin-like"/>
    <property type="match status" value="1"/>
</dbReference>
<dbReference type="CDD" id="cd14281">
    <property type="entry name" value="UBA2_Rad23_like"/>
    <property type="match status" value="1"/>
</dbReference>
<keyword evidence="3" id="KW-0677">Repeat</keyword>
<feature type="domain" description="UBA" evidence="8">
    <location>
        <begin position="385"/>
        <end position="426"/>
    </location>
</feature>
<feature type="domain" description="UBA" evidence="8">
    <location>
        <begin position="148"/>
        <end position="191"/>
    </location>
</feature>
<dbReference type="InterPro" id="IPR006636">
    <property type="entry name" value="STI1_HS-bd"/>
</dbReference>
<dbReference type="GO" id="GO:0043161">
    <property type="term" value="P:proteasome-mediated ubiquitin-dependent protein catabolic process"/>
    <property type="evidence" value="ECO:0007669"/>
    <property type="project" value="InterPro"/>
</dbReference>
<dbReference type="InterPro" id="IPR019956">
    <property type="entry name" value="Ubiquitin_dom"/>
</dbReference>
<dbReference type="GO" id="GO:0070628">
    <property type="term" value="F:proteasome binding"/>
    <property type="evidence" value="ECO:0007669"/>
    <property type="project" value="TreeGrafter"/>
</dbReference>
<dbReference type="Pfam" id="PF09280">
    <property type="entry name" value="XPC-binding"/>
    <property type="match status" value="1"/>
</dbReference>
<dbReference type="GO" id="GO:0003684">
    <property type="term" value="F:damaged DNA binding"/>
    <property type="evidence" value="ECO:0007669"/>
    <property type="project" value="InterPro"/>
</dbReference>
<evidence type="ECO:0000256" key="4">
    <source>
        <dbReference type="ARBA" id="ARBA00022763"/>
    </source>
</evidence>
<dbReference type="SUPFAM" id="SSF101238">
    <property type="entry name" value="XPC-binding domain"/>
    <property type="match status" value="1"/>
</dbReference>
<dbReference type="PANTHER" id="PTHR10621:SF0">
    <property type="entry name" value="UV EXCISION REPAIR PROTEIN RAD23"/>
    <property type="match status" value="1"/>
</dbReference>
<evidence type="ECO:0000259" key="9">
    <source>
        <dbReference type="PROSITE" id="PS50053"/>
    </source>
</evidence>
<dbReference type="Proteomes" id="UP001162060">
    <property type="component" value="Unassembled WGS sequence"/>
</dbReference>
<evidence type="ECO:0000256" key="6">
    <source>
        <dbReference type="ARBA" id="ARBA00023242"/>
    </source>
</evidence>